<dbReference type="EMBL" id="SDHW01000003">
    <property type="protein sequence ID" value="RXK59883.1"/>
    <property type="molecule type" value="Genomic_DNA"/>
</dbReference>
<reference evidence="3 4" key="1">
    <citation type="submission" date="2019-01" db="EMBL/GenBank/DDBJ databases">
        <title>Lacibacter sp. strain TTM-7.</title>
        <authorList>
            <person name="Chen W.-M."/>
        </authorList>
    </citation>
    <scope>NUCLEOTIDE SEQUENCE [LARGE SCALE GENOMIC DNA]</scope>
    <source>
        <strain evidence="3 4">TTM-7</strain>
    </source>
</reference>
<accession>A0A4Q1CHR5</accession>
<protein>
    <submittedName>
        <fullName evidence="3">Uncharacterized protein</fullName>
    </submittedName>
</protein>
<gene>
    <name evidence="3" type="ORF">ESA94_12590</name>
</gene>
<evidence type="ECO:0000313" key="4">
    <source>
        <dbReference type="Proteomes" id="UP000290204"/>
    </source>
</evidence>
<dbReference type="OrthoDB" id="672645at2"/>
<dbReference type="AlphaFoldDB" id="A0A4Q1CHR5"/>
<evidence type="ECO:0000256" key="2">
    <source>
        <dbReference type="SAM" id="SignalP"/>
    </source>
</evidence>
<sequence length="212" mass="24406">MKKQLLFLVAIFLVAVSVKAQNFGELEVQKKKIPAIITDVPYTPSVTEDAIRQKFSQMGYSAKESKGVYTYKAVRIPEIMEETFDLLLKVERKSRKEKDESVVYFVVTRANENYVKATDDAVLIAKIKQYCLGFIPLAEAQALEVEIKGQEDKVKSNEKKLKDYEDESVSLEKRLRKLQEDIEENKKNIEKQKGEVENQKKALDILRAKRKA</sequence>
<keyword evidence="4" id="KW-1185">Reference proteome</keyword>
<proteinExistence type="predicted"/>
<feature type="signal peptide" evidence="2">
    <location>
        <begin position="1"/>
        <end position="20"/>
    </location>
</feature>
<evidence type="ECO:0000313" key="3">
    <source>
        <dbReference type="EMBL" id="RXK59883.1"/>
    </source>
</evidence>
<name>A0A4Q1CHR5_9BACT</name>
<dbReference type="RefSeq" id="WP_129131257.1">
    <property type="nucleotide sequence ID" value="NZ_SDHW01000003.1"/>
</dbReference>
<comment type="caution">
    <text evidence="3">The sequence shown here is derived from an EMBL/GenBank/DDBJ whole genome shotgun (WGS) entry which is preliminary data.</text>
</comment>
<feature type="chain" id="PRO_5020765665" evidence="2">
    <location>
        <begin position="21"/>
        <end position="212"/>
    </location>
</feature>
<feature type="coiled-coil region" evidence="1">
    <location>
        <begin position="140"/>
        <end position="209"/>
    </location>
</feature>
<evidence type="ECO:0000256" key="1">
    <source>
        <dbReference type="SAM" id="Coils"/>
    </source>
</evidence>
<keyword evidence="1" id="KW-0175">Coiled coil</keyword>
<organism evidence="3 4">
    <name type="scientific">Lacibacter luteus</name>
    <dbReference type="NCBI Taxonomy" id="2508719"/>
    <lineage>
        <taxon>Bacteria</taxon>
        <taxon>Pseudomonadati</taxon>
        <taxon>Bacteroidota</taxon>
        <taxon>Chitinophagia</taxon>
        <taxon>Chitinophagales</taxon>
        <taxon>Chitinophagaceae</taxon>
        <taxon>Lacibacter</taxon>
    </lineage>
</organism>
<dbReference type="Proteomes" id="UP000290204">
    <property type="component" value="Unassembled WGS sequence"/>
</dbReference>
<dbReference type="Gene3D" id="1.20.5.340">
    <property type="match status" value="1"/>
</dbReference>
<keyword evidence="2" id="KW-0732">Signal</keyword>